<feature type="transmembrane region" description="Helical" evidence="1">
    <location>
        <begin position="48"/>
        <end position="72"/>
    </location>
</feature>
<keyword evidence="1" id="KW-0812">Transmembrane</keyword>
<dbReference type="EMBL" id="JBHULC010000005">
    <property type="protein sequence ID" value="MFD2520385.1"/>
    <property type="molecule type" value="Genomic_DNA"/>
</dbReference>
<dbReference type="Proteomes" id="UP001597510">
    <property type="component" value="Unassembled WGS sequence"/>
</dbReference>
<keyword evidence="3" id="KW-1185">Reference proteome</keyword>
<keyword evidence="1" id="KW-1133">Transmembrane helix</keyword>
<reference evidence="3" key="1">
    <citation type="journal article" date="2019" name="Int. J. Syst. Evol. Microbiol.">
        <title>The Global Catalogue of Microorganisms (GCM) 10K type strain sequencing project: providing services to taxonomists for standard genome sequencing and annotation.</title>
        <authorList>
            <consortium name="The Broad Institute Genomics Platform"/>
            <consortium name="The Broad Institute Genome Sequencing Center for Infectious Disease"/>
            <person name="Wu L."/>
            <person name="Ma J."/>
        </authorList>
    </citation>
    <scope>NUCLEOTIDE SEQUENCE [LARGE SCALE GENOMIC DNA]</scope>
    <source>
        <strain evidence="3">KCTC 52344</strain>
    </source>
</reference>
<gene>
    <name evidence="2" type="ORF">ACFSR2_05795</name>
</gene>
<evidence type="ECO:0000313" key="2">
    <source>
        <dbReference type="EMBL" id="MFD2520385.1"/>
    </source>
</evidence>
<accession>A0ABW5J6X0</accession>
<protein>
    <submittedName>
        <fullName evidence="2">Uncharacterized protein</fullName>
    </submittedName>
</protein>
<sequence>MKKNLYFRSVYKSTAALEDAVVGVILRARAFPRTLLEVFIRKNLGERYFSMSIAIMLVLVLAYVPIGLLPYLKAISLLGESTVSSMGQFNSMTDLNTLIEQQQFQHGGRRFDWGDFFLHELSWYLFLGAFFYMCLQRQKEIKRLPSVFEMGRSSLDPGEIHPRFWTVEWKNRKTDLRMIETVLEPLFFFLIGLGLIFLQQTVGYLIVLSSFGYWLNYRLAYYQGDQFIMDTIDEMIFSEEKATAFILDKDPKDTRGVRYYGRKPADPDTRRKLAETFEEEEMVEVN</sequence>
<keyword evidence="1" id="KW-0472">Membrane</keyword>
<comment type="caution">
    <text evidence="2">The sequence shown here is derived from an EMBL/GenBank/DDBJ whole genome shotgun (WGS) entry which is preliminary data.</text>
</comment>
<name>A0ABW5J6X0_9BACT</name>
<feature type="transmembrane region" description="Helical" evidence="1">
    <location>
        <begin position="186"/>
        <end position="215"/>
    </location>
</feature>
<evidence type="ECO:0000313" key="3">
    <source>
        <dbReference type="Proteomes" id="UP001597510"/>
    </source>
</evidence>
<organism evidence="2 3">
    <name type="scientific">Emticicia soli</name>
    <dbReference type="NCBI Taxonomy" id="2027878"/>
    <lineage>
        <taxon>Bacteria</taxon>
        <taxon>Pseudomonadati</taxon>
        <taxon>Bacteroidota</taxon>
        <taxon>Cytophagia</taxon>
        <taxon>Cytophagales</taxon>
        <taxon>Leadbetterellaceae</taxon>
        <taxon>Emticicia</taxon>
    </lineage>
</organism>
<dbReference type="RefSeq" id="WP_340239021.1">
    <property type="nucleotide sequence ID" value="NZ_JBBEWC010000011.1"/>
</dbReference>
<feature type="transmembrane region" description="Helical" evidence="1">
    <location>
        <begin position="116"/>
        <end position="135"/>
    </location>
</feature>
<proteinExistence type="predicted"/>
<evidence type="ECO:0000256" key="1">
    <source>
        <dbReference type="SAM" id="Phobius"/>
    </source>
</evidence>